<organism evidence="3 4">
    <name type="scientific">Flavobacterium fluvii</name>
    <dbReference type="NCBI Taxonomy" id="468056"/>
    <lineage>
        <taxon>Bacteria</taxon>
        <taxon>Pseudomonadati</taxon>
        <taxon>Bacteroidota</taxon>
        <taxon>Flavobacteriia</taxon>
        <taxon>Flavobacteriales</taxon>
        <taxon>Flavobacteriaceae</taxon>
        <taxon>Flavobacterium</taxon>
    </lineage>
</organism>
<feature type="domain" description="Glycosyl transferase family 1" evidence="2">
    <location>
        <begin position="170"/>
        <end position="324"/>
    </location>
</feature>
<dbReference type="PANTHER" id="PTHR46401:SF2">
    <property type="entry name" value="GLYCOSYLTRANSFERASE WBBK-RELATED"/>
    <property type="match status" value="1"/>
</dbReference>
<keyword evidence="4" id="KW-1185">Reference proteome</keyword>
<proteinExistence type="predicted"/>
<dbReference type="Proteomes" id="UP000184516">
    <property type="component" value="Unassembled WGS sequence"/>
</dbReference>
<sequence length="354" mass="42342">MVEGGIFTILDNCLQKISDYSENKEIKVIALVNDKSKFNYPNIEYIEFPRSKKSWLLRFYYEYFYFKKISKKIKPDIWFSLHDVSPTVVAKKRFVYFHHPTIFYKATFKDWKFDYKIGVFSVLYKYLSQINIKKNNAIFVQQHWIKKEFETLFNIKNLVVSKPEYVEKTTNEKTELEEDKIHFLYPSFPRTFKNFEIIFDAAQLLNKSIRDKVKFHFTTIKDNPNKFARHLYNKYNSLEEVKFWGNIDRDELLKLYNSINCLIFPSKLETWGLPLTEAKAFHKPILAANLPYAKETIGDYDKVSFFDVDEPRELAALITNFVNKTIVYQGNKTQIETSNQLNNWFELFDFILKD</sequence>
<dbReference type="GO" id="GO:0009103">
    <property type="term" value="P:lipopolysaccharide biosynthetic process"/>
    <property type="evidence" value="ECO:0007669"/>
    <property type="project" value="TreeGrafter"/>
</dbReference>
<protein>
    <submittedName>
        <fullName evidence="3">Glycosyltransferase involved in cell wall bisynthesis</fullName>
    </submittedName>
</protein>
<name>A0A1M5J5Y2_9FLAO</name>
<gene>
    <name evidence="3" type="ORF">SAMN05443549_103384</name>
</gene>
<dbReference type="PANTHER" id="PTHR46401">
    <property type="entry name" value="GLYCOSYLTRANSFERASE WBBK-RELATED"/>
    <property type="match status" value="1"/>
</dbReference>
<dbReference type="STRING" id="468056.SAMN05443549_103384"/>
<dbReference type="EMBL" id="FQWB01000003">
    <property type="protein sequence ID" value="SHG35911.1"/>
    <property type="molecule type" value="Genomic_DNA"/>
</dbReference>
<dbReference type="AlphaFoldDB" id="A0A1M5J5Y2"/>
<accession>A0A1M5J5Y2</accession>
<evidence type="ECO:0000259" key="2">
    <source>
        <dbReference type="Pfam" id="PF00534"/>
    </source>
</evidence>
<dbReference type="Pfam" id="PF00534">
    <property type="entry name" value="Glycos_transf_1"/>
    <property type="match status" value="1"/>
</dbReference>
<dbReference type="SUPFAM" id="SSF53756">
    <property type="entry name" value="UDP-Glycosyltransferase/glycogen phosphorylase"/>
    <property type="match status" value="1"/>
</dbReference>
<evidence type="ECO:0000256" key="1">
    <source>
        <dbReference type="ARBA" id="ARBA00022679"/>
    </source>
</evidence>
<reference evidence="4" key="1">
    <citation type="submission" date="2016-11" db="EMBL/GenBank/DDBJ databases">
        <authorList>
            <person name="Varghese N."/>
            <person name="Submissions S."/>
        </authorList>
    </citation>
    <scope>NUCLEOTIDE SEQUENCE [LARGE SCALE GENOMIC DNA]</scope>
    <source>
        <strain evidence="4">DSM 19978</strain>
    </source>
</reference>
<dbReference type="Gene3D" id="3.40.50.2000">
    <property type="entry name" value="Glycogen Phosphorylase B"/>
    <property type="match status" value="2"/>
</dbReference>
<evidence type="ECO:0000313" key="3">
    <source>
        <dbReference type="EMBL" id="SHG35911.1"/>
    </source>
</evidence>
<dbReference type="GO" id="GO:0016757">
    <property type="term" value="F:glycosyltransferase activity"/>
    <property type="evidence" value="ECO:0007669"/>
    <property type="project" value="InterPro"/>
</dbReference>
<evidence type="ECO:0000313" key="4">
    <source>
        <dbReference type="Proteomes" id="UP000184516"/>
    </source>
</evidence>
<dbReference type="InterPro" id="IPR001296">
    <property type="entry name" value="Glyco_trans_1"/>
</dbReference>
<keyword evidence="1 3" id="KW-0808">Transferase</keyword>